<evidence type="ECO:0000256" key="1">
    <source>
        <dbReference type="ARBA" id="ARBA00022630"/>
    </source>
</evidence>
<dbReference type="Proteomes" id="UP000471082">
    <property type="component" value="Unassembled WGS sequence"/>
</dbReference>
<comment type="function">
    <text evidence="6">Also exhibits azoreductase activity. Catalyzes the reductive cleavage of the azo bond in aromatic azo compounds to the corresponding amines.</text>
</comment>
<dbReference type="KEGG" id="xpe:BJD13_08320"/>
<dbReference type="AlphaFoldDB" id="A0A0G9AU60"/>
<organism evidence="9 13">
    <name type="scientific">Xanthomonas perforans</name>
    <dbReference type="NCBI Taxonomy" id="442694"/>
    <lineage>
        <taxon>Bacteria</taxon>
        <taxon>Pseudomonadati</taxon>
        <taxon>Pseudomonadota</taxon>
        <taxon>Gammaproteobacteria</taxon>
        <taxon>Lysobacterales</taxon>
        <taxon>Lysobacteraceae</taxon>
        <taxon>Xanthomonas</taxon>
    </lineage>
</organism>
<comment type="caution">
    <text evidence="9">The sequence shown here is derived from an EMBL/GenBank/DDBJ whole genome shotgun (WGS) entry which is preliminary data.</text>
</comment>
<accession>A0A0G9AU60</accession>
<keyword evidence="11" id="KW-1185">Reference proteome</keyword>
<evidence type="ECO:0000313" key="9">
    <source>
        <dbReference type="EMBL" id="NEL74860.1"/>
    </source>
</evidence>
<name>A0A0G9AU60_XANPE</name>
<gene>
    <name evidence="6" type="primary">azoR</name>
    <name evidence="10" type="ORF">DB769_07210</name>
    <name evidence="9" type="ORF">G3W61_01075</name>
    <name evidence="8" type="ORF">XP315_07910</name>
</gene>
<comment type="catalytic activity">
    <reaction evidence="5">
        <text>N,N-dimethyl-1,4-phenylenediamine + anthranilate + 2 NAD(+) = 2-(4-dimethylaminophenyl)diazenylbenzoate + 2 NADH + 2 H(+)</text>
        <dbReference type="Rhea" id="RHEA:55872"/>
        <dbReference type="ChEBI" id="CHEBI:15378"/>
        <dbReference type="ChEBI" id="CHEBI:15783"/>
        <dbReference type="ChEBI" id="CHEBI:16567"/>
        <dbReference type="ChEBI" id="CHEBI:57540"/>
        <dbReference type="ChEBI" id="CHEBI:57945"/>
        <dbReference type="ChEBI" id="CHEBI:71579"/>
        <dbReference type="EC" id="1.7.1.17"/>
    </reaction>
    <physiologicalReaction direction="right-to-left" evidence="5">
        <dbReference type="Rhea" id="RHEA:55874"/>
    </physiologicalReaction>
</comment>
<comment type="cofactor">
    <cofactor evidence="6">
        <name>FMN</name>
        <dbReference type="ChEBI" id="CHEBI:58210"/>
    </cofactor>
    <text evidence="6">Binds 1 FMN per subunit.</text>
</comment>
<keyword evidence="3 6" id="KW-0560">Oxidoreductase</keyword>
<dbReference type="EMBL" id="JZUY01000036">
    <property type="protein sequence ID" value="KLC07738.1"/>
    <property type="molecule type" value="Genomic_DNA"/>
</dbReference>
<dbReference type="EMBL" id="PUUL01000035">
    <property type="protein sequence ID" value="RXD55071.1"/>
    <property type="molecule type" value="Genomic_DNA"/>
</dbReference>
<sequence>MKLLHLDSSALGANSVTRVLSAAVVEQQRRRHPEVDVSYRDLDRDPIPHLTAQTLAQTDPAEAAAAEAVMQQFLQADVIVIGAPMYNFAIPSTLKAWIDRIAVAGRTFQYTANGPEGLAGGKRVIIASARGGLYADPTNDFQEPYLRQVLGFLGIDDISFVRAEGVAYSPQHRADALASALAGLGEEEEAAVSA</sequence>
<keyword evidence="1 6" id="KW-0285">Flavoprotein</keyword>
<dbReference type="Proteomes" id="UP000035369">
    <property type="component" value="Unassembled WGS sequence"/>
</dbReference>
<feature type="domain" description="Flavodoxin-like fold" evidence="7">
    <location>
        <begin position="1"/>
        <end position="184"/>
    </location>
</feature>
<comment type="caution">
    <text evidence="6">Lacks conserved residue(s) required for the propagation of feature annotation.</text>
</comment>
<dbReference type="HAMAP" id="MF_01216">
    <property type="entry name" value="Azoreductase_type1"/>
    <property type="match status" value="1"/>
</dbReference>
<evidence type="ECO:0000256" key="5">
    <source>
        <dbReference type="ARBA" id="ARBA00048542"/>
    </source>
</evidence>
<comment type="catalytic activity">
    <reaction evidence="6">
        <text>2 a quinone + NADH + H(+) = 2 a 1,4-benzosemiquinone + NAD(+)</text>
        <dbReference type="Rhea" id="RHEA:65952"/>
        <dbReference type="ChEBI" id="CHEBI:15378"/>
        <dbReference type="ChEBI" id="CHEBI:57540"/>
        <dbReference type="ChEBI" id="CHEBI:57945"/>
        <dbReference type="ChEBI" id="CHEBI:132124"/>
        <dbReference type="ChEBI" id="CHEBI:134225"/>
    </reaction>
</comment>
<evidence type="ECO:0000256" key="6">
    <source>
        <dbReference type="HAMAP-Rule" id="MF_01216"/>
    </source>
</evidence>
<evidence type="ECO:0000256" key="4">
    <source>
        <dbReference type="ARBA" id="ARBA00023027"/>
    </source>
</evidence>
<comment type="subunit">
    <text evidence="6">Homodimer.</text>
</comment>
<evidence type="ECO:0000256" key="2">
    <source>
        <dbReference type="ARBA" id="ARBA00022643"/>
    </source>
</evidence>
<reference evidence="10 12" key="2">
    <citation type="submission" date="2018-02" db="EMBL/GenBank/DDBJ databases">
        <title>Characterization of Xanthomonas diversity in transplant houses and field plants.</title>
        <authorList>
            <person name="Abrahamian P."/>
            <person name="Timilsina S."/>
            <person name="Minsavage G.V."/>
            <person name="Goss E.M."/>
            <person name="Jones J.B."/>
            <person name="Vallad G.E."/>
        </authorList>
    </citation>
    <scope>NUCLEOTIDE SEQUENCE [LARGE SCALE GENOMIC DNA]</scope>
    <source>
        <strain evidence="10 12">GEV2132</strain>
    </source>
</reference>
<dbReference type="GO" id="GO:0009055">
    <property type="term" value="F:electron transfer activity"/>
    <property type="evidence" value="ECO:0007669"/>
    <property type="project" value="UniProtKB-UniRule"/>
</dbReference>
<dbReference type="Pfam" id="PF02525">
    <property type="entry name" value="Flavodoxin_2"/>
    <property type="match status" value="1"/>
</dbReference>
<keyword evidence="4 6" id="KW-0520">NAD</keyword>
<dbReference type="SMR" id="A0A0G9AU60"/>
<dbReference type="GO" id="GO:0010181">
    <property type="term" value="F:FMN binding"/>
    <property type="evidence" value="ECO:0007669"/>
    <property type="project" value="UniProtKB-UniRule"/>
</dbReference>
<keyword evidence="2 6" id="KW-0288">FMN</keyword>
<dbReference type="Proteomes" id="UP000289372">
    <property type="component" value="Unassembled WGS sequence"/>
</dbReference>
<dbReference type="EC" id="1.6.5.-" evidence="6"/>
<dbReference type="GO" id="GO:0016655">
    <property type="term" value="F:oxidoreductase activity, acting on NAD(P)H, quinone or similar compound as acceptor"/>
    <property type="evidence" value="ECO:0007669"/>
    <property type="project" value="InterPro"/>
</dbReference>
<evidence type="ECO:0000313" key="11">
    <source>
        <dbReference type="Proteomes" id="UP000035369"/>
    </source>
</evidence>
<dbReference type="SUPFAM" id="SSF52218">
    <property type="entry name" value="Flavoproteins"/>
    <property type="match status" value="1"/>
</dbReference>
<evidence type="ECO:0000256" key="3">
    <source>
        <dbReference type="ARBA" id="ARBA00023002"/>
    </source>
</evidence>
<reference evidence="9 13" key="3">
    <citation type="submission" date="2019-11" db="EMBL/GenBank/DDBJ databases">
        <title>Genome-resolved metagenomics to study the prevalence of co-infection and intraspecific heterogeneity among plant pathogen metapopulations.</title>
        <authorList>
            <person name="Newberry E."/>
            <person name="Bhandari R."/>
            <person name="Kemble J."/>
            <person name="Sikora E."/>
            <person name="Potnis N."/>
        </authorList>
    </citation>
    <scope>NUCLEOTIDE SEQUENCE [LARGE SCALE GENOMIC DNA]</scope>
    <source>
        <strain evidence="9">Xp_Tom_Tuscaloosa_18b</strain>
    </source>
</reference>
<evidence type="ECO:0000313" key="8">
    <source>
        <dbReference type="EMBL" id="KLC07738.1"/>
    </source>
</evidence>
<protein>
    <recommendedName>
        <fullName evidence="6">FMN dependent NADH:quinone oxidoreductase</fullName>
        <ecNumber evidence="6">1.6.5.-</ecNumber>
    </recommendedName>
    <alternativeName>
        <fullName evidence="6">Azo-dye reductase</fullName>
    </alternativeName>
    <alternativeName>
        <fullName evidence="6">FMN-dependent NADH-azo compound oxidoreductase</fullName>
    </alternativeName>
    <alternativeName>
        <fullName evidence="6">FMN-dependent NADH-azoreductase</fullName>
        <ecNumber evidence="6">1.7.1.17</ecNumber>
    </alternativeName>
</protein>
<dbReference type="InterPro" id="IPR003680">
    <property type="entry name" value="Flavodoxin_fold"/>
</dbReference>
<evidence type="ECO:0000313" key="12">
    <source>
        <dbReference type="Proteomes" id="UP000289372"/>
    </source>
</evidence>
<dbReference type="PANTHER" id="PTHR43741:SF4">
    <property type="entry name" value="FMN-DEPENDENT NADH:QUINONE OXIDOREDUCTASE"/>
    <property type="match status" value="1"/>
</dbReference>
<comment type="function">
    <text evidence="6">Quinone reductase that provides resistance to thiol-specific stress caused by electrophilic quinones.</text>
</comment>
<dbReference type="EC" id="1.7.1.17" evidence="6"/>
<feature type="binding site" evidence="6">
    <location>
        <begin position="85"/>
        <end position="88"/>
    </location>
    <ligand>
        <name>FMN</name>
        <dbReference type="ChEBI" id="CHEBI:58210"/>
    </ligand>
</feature>
<dbReference type="EMBL" id="JAAGYU010000003">
    <property type="protein sequence ID" value="NEL74860.1"/>
    <property type="molecule type" value="Genomic_DNA"/>
</dbReference>
<proteinExistence type="inferred from homology"/>
<evidence type="ECO:0000259" key="7">
    <source>
        <dbReference type="Pfam" id="PF02525"/>
    </source>
</evidence>
<evidence type="ECO:0000313" key="13">
    <source>
        <dbReference type="Proteomes" id="UP000471082"/>
    </source>
</evidence>
<dbReference type="GeneID" id="61778558"/>
<dbReference type="Gene3D" id="3.40.50.360">
    <property type="match status" value="1"/>
</dbReference>
<dbReference type="InterPro" id="IPR023048">
    <property type="entry name" value="NADH:quinone_OxRdtase_FMN_depd"/>
</dbReference>
<feature type="binding site" evidence="6">
    <location>
        <position position="9"/>
    </location>
    <ligand>
        <name>FMN</name>
        <dbReference type="ChEBI" id="CHEBI:58210"/>
    </ligand>
</feature>
<dbReference type="RefSeq" id="WP_011347050.1">
    <property type="nucleotide sequence ID" value="NZ_CP018475.1"/>
</dbReference>
<dbReference type="GO" id="GO:0016652">
    <property type="term" value="F:oxidoreductase activity, acting on NAD(P)H as acceptor"/>
    <property type="evidence" value="ECO:0007669"/>
    <property type="project" value="UniProtKB-UniRule"/>
</dbReference>
<dbReference type="InterPro" id="IPR029039">
    <property type="entry name" value="Flavoprotein-like_sf"/>
</dbReference>
<evidence type="ECO:0000313" key="10">
    <source>
        <dbReference type="EMBL" id="RXD55071.1"/>
    </source>
</evidence>
<dbReference type="PANTHER" id="PTHR43741">
    <property type="entry name" value="FMN-DEPENDENT NADH-AZOREDUCTASE 1"/>
    <property type="match status" value="1"/>
</dbReference>
<comment type="similarity">
    <text evidence="6">Belongs to the azoreductase type 1 family.</text>
</comment>
<reference evidence="8 11" key="1">
    <citation type="submission" date="2015-02" db="EMBL/GenBank/DDBJ databases">
        <title>Whole genome sequencing of multiple isolates of three species of pepper and tomato-infecting xanthomonads reveals genetic diversity in field strains and pinpoints effectors responsible for host specificity.</title>
        <authorList>
            <person name="Schwartz A."/>
            <person name="Dahlbeck D."/>
            <person name="Staskawicz B."/>
            <person name="Bart R."/>
            <person name="Potnis N."/>
            <person name="Minsavage G."/>
            <person name="Timilsina S."/>
            <person name="Goss E."/>
            <person name="Jones J."/>
            <person name="Vallad G."/>
            <person name="Barak J."/>
            <person name="Miller S."/>
            <person name="Ritchie D."/>
            <person name="Martins J.Jr."/>
            <person name="Patane J.S."/>
            <person name="Setubal J.C."/>
        </authorList>
    </citation>
    <scope>NUCLEOTIDE SEQUENCE [LARGE SCALE GENOMIC DNA]</scope>
    <source>
        <strain evidence="8 11">Xp3-15</strain>
    </source>
</reference>
<dbReference type="InterPro" id="IPR050104">
    <property type="entry name" value="FMN-dep_NADH:Q_OxRdtase_AzoR1"/>
</dbReference>